<protein>
    <submittedName>
        <fullName evidence="1">Uncharacterized protein</fullName>
    </submittedName>
</protein>
<sequence>MESIEKEYERLRKRSNLSRSITDVDKCIQLLQNARAAIANDPTSSAVNLAKLQQSVPATLDKINDTQKEIYAGLNRYGRSLDK</sequence>
<proteinExistence type="predicted"/>
<evidence type="ECO:0000313" key="2">
    <source>
        <dbReference type="Proteomes" id="UP001447188"/>
    </source>
</evidence>
<comment type="caution">
    <text evidence="1">The sequence shown here is derived from an EMBL/GenBank/DDBJ whole genome shotgun (WGS) entry which is preliminary data.</text>
</comment>
<dbReference type="Proteomes" id="UP001447188">
    <property type="component" value="Unassembled WGS sequence"/>
</dbReference>
<dbReference type="EMBL" id="JBBBZM010000185">
    <property type="protein sequence ID" value="KAL0632120.1"/>
    <property type="molecule type" value="Genomic_DNA"/>
</dbReference>
<reference evidence="1 2" key="1">
    <citation type="submission" date="2024-02" db="EMBL/GenBank/DDBJ databases">
        <title>Discinaceae phylogenomics.</title>
        <authorList>
            <person name="Dirks A.C."/>
            <person name="James T.Y."/>
        </authorList>
    </citation>
    <scope>NUCLEOTIDE SEQUENCE [LARGE SCALE GENOMIC DNA]</scope>
    <source>
        <strain evidence="1 2">ACD0624</strain>
    </source>
</reference>
<accession>A0ABR3G868</accession>
<evidence type="ECO:0000313" key="1">
    <source>
        <dbReference type="EMBL" id="KAL0632120.1"/>
    </source>
</evidence>
<organism evidence="1 2">
    <name type="scientific">Discina gigas</name>
    <dbReference type="NCBI Taxonomy" id="1032678"/>
    <lineage>
        <taxon>Eukaryota</taxon>
        <taxon>Fungi</taxon>
        <taxon>Dikarya</taxon>
        <taxon>Ascomycota</taxon>
        <taxon>Pezizomycotina</taxon>
        <taxon>Pezizomycetes</taxon>
        <taxon>Pezizales</taxon>
        <taxon>Discinaceae</taxon>
        <taxon>Discina</taxon>
    </lineage>
</organism>
<keyword evidence="2" id="KW-1185">Reference proteome</keyword>
<gene>
    <name evidence="1" type="ORF">Q9L58_008988</name>
</gene>
<feature type="non-terminal residue" evidence="1">
    <location>
        <position position="83"/>
    </location>
</feature>
<name>A0ABR3G868_9PEZI</name>